<gene>
    <name evidence="11" type="ORF">CGL56_08320</name>
</gene>
<evidence type="ECO:0000313" key="11">
    <source>
        <dbReference type="EMBL" id="PHK99447.1"/>
    </source>
</evidence>
<keyword evidence="5" id="KW-0862">Zinc</keyword>
<dbReference type="SUPFAM" id="SSF160240">
    <property type="entry name" value="Cation efflux protein cytoplasmic domain-like"/>
    <property type="match status" value="1"/>
</dbReference>
<dbReference type="SUPFAM" id="SSF161111">
    <property type="entry name" value="Cation efflux protein transmembrane domain-like"/>
    <property type="match status" value="1"/>
</dbReference>
<dbReference type="Proteomes" id="UP000226437">
    <property type="component" value="Unassembled WGS sequence"/>
</dbReference>
<dbReference type="RefSeq" id="WP_099106062.1">
    <property type="nucleotide sequence ID" value="NZ_JAATJF010000002.1"/>
</dbReference>
<dbReference type="PANTHER" id="PTHR45820:SF4">
    <property type="entry name" value="ZINC TRANSPORTER 63C, ISOFORM F"/>
    <property type="match status" value="1"/>
</dbReference>
<dbReference type="Gene3D" id="1.20.1510.10">
    <property type="entry name" value="Cation efflux protein transmembrane domain"/>
    <property type="match status" value="1"/>
</dbReference>
<evidence type="ECO:0000259" key="9">
    <source>
        <dbReference type="Pfam" id="PF01545"/>
    </source>
</evidence>
<evidence type="ECO:0000256" key="2">
    <source>
        <dbReference type="ARBA" id="ARBA00008873"/>
    </source>
</evidence>
<dbReference type="GO" id="GO:0006882">
    <property type="term" value="P:intracellular zinc ion homeostasis"/>
    <property type="evidence" value="ECO:0007669"/>
    <property type="project" value="TreeGrafter"/>
</dbReference>
<name>A0A2G0CHP7_9BACT</name>
<feature type="transmembrane region" description="Helical" evidence="8">
    <location>
        <begin position="84"/>
        <end position="107"/>
    </location>
</feature>
<proteinExistence type="inferred from homology"/>
<reference evidence="11 12" key="1">
    <citation type="submission" date="2017-10" db="EMBL/GenBank/DDBJ databases">
        <title>The draft genome sequence of Lewinella marina KCTC 32374.</title>
        <authorList>
            <person name="Wang K."/>
        </authorList>
    </citation>
    <scope>NUCLEOTIDE SEQUENCE [LARGE SCALE GENOMIC DNA]</scope>
    <source>
        <strain evidence="11 12">MKG-38</strain>
    </source>
</reference>
<dbReference type="AlphaFoldDB" id="A0A2G0CHP7"/>
<dbReference type="NCBIfam" id="TIGR01297">
    <property type="entry name" value="CDF"/>
    <property type="match status" value="1"/>
</dbReference>
<evidence type="ECO:0000256" key="1">
    <source>
        <dbReference type="ARBA" id="ARBA00004141"/>
    </source>
</evidence>
<keyword evidence="3" id="KW-0813">Transport</keyword>
<dbReference type="GO" id="GO:0016020">
    <property type="term" value="C:membrane"/>
    <property type="evidence" value="ECO:0007669"/>
    <property type="project" value="UniProtKB-SubCell"/>
</dbReference>
<keyword evidence="6 8" id="KW-1133">Transmembrane helix</keyword>
<evidence type="ECO:0000256" key="5">
    <source>
        <dbReference type="ARBA" id="ARBA00022833"/>
    </source>
</evidence>
<sequence length="301" mass="32926">MANDHHHHAAGDNGKGVATAFFLNLAFTVVEIIGGFWTGSIAILSDALHDLGDSLSLGVAWYFQRLSRKGRTPNFTYGYKRFNTLGAIITGVVLVAGSVLILTRAVPALWDPGEPEAEGMIYLAILGVVVNGAAAFRVRKGGDSLNERVISWHLLEDVLGWVAVLVGSIIMYFYDLPWIDPALSIGITLYILYGVVQQLWKAGKIIVQAAPEGLDYSDIEQRLKSVAGVTDAHHLHLWTLDGQYHLASAHLVVEDATSVADLRELKERARSVLHEAGVEHATLEFETEEEWAGHRPDTPDV</sequence>
<dbReference type="InterPro" id="IPR027470">
    <property type="entry name" value="Cation_efflux_CTD"/>
</dbReference>
<evidence type="ECO:0000256" key="3">
    <source>
        <dbReference type="ARBA" id="ARBA00022448"/>
    </source>
</evidence>
<dbReference type="InterPro" id="IPR002524">
    <property type="entry name" value="Cation_efflux"/>
</dbReference>
<keyword evidence="7 8" id="KW-0472">Membrane</keyword>
<organism evidence="11 12">
    <name type="scientific">Neolewinella marina</name>
    <dbReference type="NCBI Taxonomy" id="438751"/>
    <lineage>
        <taxon>Bacteria</taxon>
        <taxon>Pseudomonadati</taxon>
        <taxon>Bacteroidota</taxon>
        <taxon>Saprospiria</taxon>
        <taxon>Saprospirales</taxon>
        <taxon>Lewinellaceae</taxon>
        <taxon>Neolewinella</taxon>
    </lineage>
</organism>
<dbReference type="InterPro" id="IPR027469">
    <property type="entry name" value="Cation_efflux_TMD_sf"/>
</dbReference>
<dbReference type="InterPro" id="IPR058533">
    <property type="entry name" value="Cation_efflux_TM"/>
</dbReference>
<evidence type="ECO:0000256" key="4">
    <source>
        <dbReference type="ARBA" id="ARBA00022692"/>
    </source>
</evidence>
<comment type="subcellular location">
    <subcellularLocation>
        <location evidence="1">Membrane</location>
        <topology evidence="1">Multi-pass membrane protein</topology>
    </subcellularLocation>
</comment>
<comment type="similarity">
    <text evidence="2">Belongs to the cation diffusion facilitator (CDF) transporter (TC 2.A.4) family. SLC30A subfamily.</text>
</comment>
<dbReference type="InterPro" id="IPR036837">
    <property type="entry name" value="Cation_efflux_CTD_sf"/>
</dbReference>
<evidence type="ECO:0000256" key="6">
    <source>
        <dbReference type="ARBA" id="ARBA00022989"/>
    </source>
</evidence>
<evidence type="ECO:0000259" key="10">
    <source>
        <dbReference type="Pfam" id="PF16916"/>
    </source>
</evidence>
<dbReference type="Pfam" id="PF16916">
    <property type="entry name" value="ZT_dimer"/>
    <property type="match status" value="1"/>
</dbReference>
<keyword evidence="4 8" id="KW-0812">Transmembrane</keyword>
<evidence type="ECO:0000256" key="7">
    <source>
        <dbReference type="ARBA" id="ARBA00023136"/>
    </source>
</evidence>
<feature type="transmembrane region" description="Helical" evidence="8">
    <location>
        <begin position="16"/>
        <end position="37"/>
    </location>
</feature>
<dbReference type="PANTHER" id="PTHR45820">
    <property type="entry name" value="FI23527P1"/>
    <property type="match status" value="1"/>
</dbReference>
<evidence type="ECO:0000313" key="12">
    <source>
        <dbReference type="Proteomes" id="UP000226437"/>
    </source>
</evidence>
<dbReference type="Pfam" id="PF01545">
    <property type="entry name" value="Cation_efflux"/>
    <property type="match status" value="1"/>
</dbReference>
<evidence type="ECO:0000256" key="8">
    <source>
        <dbReference type="SAM" id="Phobius"/>
    </source>
</evidence>
<keyword evidence="12" id="KW-1185">Reference proteome</keyword>
<feature type="domain" description="Cation efflux protein cytoplasmic" evidence="10">
    <location>
        <begin position="211"/>
        <end position="276"/>
    </location>
</feature>
<dbReference type="Gene3D" id="3.30.70.1350">
    <property type="entry name" value="Cation efflux protein, cytoplasmic domain"/>
    <property type="match status" value="1"/>
</dbReference>
<accession>A0A2G0CHP7</accession>
<dbReference type="EMBL" id="PDLO01000002">
    <property type="protein sequence ID" value="PHK99447.1"/>
    <property type="molecule type" value="Genomic_DNA"/>
</dbReference>
<feature type="transmembrane region" description="Helical" evidence="8">
    <location>
        <begin position="43"/>
        <end position="63"/>
    </location>
</feature>
<feature type="transmembrane region" description="Helical" evidence="8">
    <location>
        <begin position="119"/>
        <end position="138"/>
    </location>
</feature>
<protein>
    <submittedName>
        <fullName evidence="11">Cation transporter</fullName>
    </submittedName>
</protein>
<dbReference type="OrthoDB" id="9809646at2"/>
<feature type="domain" description="Cation efflux protein transmembrane" evidence="9">
    <location>
        <begin position="19"/>
        <end position="206"/>
    </location>
</feature>
<feature type="transmembrane region" description="Helical" evidence="8">
    <location>
        <begin position="178"/>
        <end position="196"/>
    </location>
</feature>
<dbReference type="GO" id="GO:0005385">
    <property type="term" value="F:zinc ion transmembrane transporter activity"/>
    <property type="evidence" value="ECO:0007669"/>
    <property type="project" value="TreeGrafter"/>
</dbReference>
<feature type="transmembrane region" description="Helical" evidence="8">
    <location>
        <begin position="150"/>
        <end position="172"/>
    </location>
</feature>
<comment type="caution">
    <text evidence="11">The sequence shown here is derived from an EMBL/GenBank/DDBJ whole genome shotgun (WGS) entry which is preliminary data.</text>
</comment>